<dbReference type="UniPathway" id="UPA00276">
    <property type="reaction ID" value="UER00406"/>
</dbReference>
<keyword evidence="7 15" id="KW-0548">Nucleotidyltransferase</keyword>
<dbReference type="SMART" id="SM00904">
    <property type="entry name" value="Flavokinase"/>
    <property type="match status" value="1"/>
</dbReference>
<evidence type="ECO:0000256" key="11">
    <source>
        <dbReference type="ARBA" id="ARBA00022840"/>
    </source>
</evidence>
<dbReference type="InterPro" id="IPR015864">
    <property type="entry name" value="FAD_synthase"/>
</dbReference>
<evidence type="ECO:0000256" key="6">
    <source>
        <dbReference type="ARBA" id="ARBA00022679"/>
    </source>
</evidence>
<comment type="catalytic activity">
    <reaction evidence="13 15">
        <text>riboflavin + ATP = FMN + ADP + H(+)</text>
        <dbReference type="Rhea" id="RHEA:14357"/>
        <dbReference type="ChEBI" id="CHEBI:15378"/>
        <dbReference type="ChEBI" id="CHEBI:30616"/>
        <dbReference type="ChEBI" id="CHEBI:57986"/>
        <dbReference type="ChEBI" id="CHEBI:58210"/>
        <dbReference type="ChEBI" id="CHEBI:456216"/>
        <dbReference type="EC" id="2.7.1.26"/>
    </reaction>
</comment>
<keyword evidence="6 15" id="KW-0808">Transferase</keyword>
<dbReference type="InterPro" id="IPR023465">
    <property type="entry name" value="Riboflavin_kinase_dom_sf"/>
</dbReference>
<keyword evidence="8 15" id="KW-0547">Nucleotide-binding</keyword>
<dbReference type="UniPathway" id="UPA00277">
    <property type="reaction ID" value="UER00407"/>
</dbReference>
<evidence type="ECO:0000256" key="3">
    <source>
        <dbReference type="ARBA" id="ARBA00005201"/>
    </source>
</evidence>
<dbReference type="PANTHER" id="PTHR22749:SF6">
    <property type="entry name" value="RIBOFLAVIN KINASE"/>
    <property type="match status" value="1"/>
</dbReference>
<dbReference type="InterPro" id="IPR014729">
    <property type="entry name" value="Rossmann-like_a/b/a_fold"/>
</dbReference>
<dbReference type="Gene3D" id="3.40.50.620">
    <property type="entry name" value="HUPs"/>
    <property type="match status" value="1"/>
</dbReference>
<evidence type="ECO:0000256" key="7">
    <source>
        <dbReference type="ARBA" id="ARBA00022695"/>
    </source>
</evidence>
<dbReference type="GO" id="GO:0003919">
    <property type="term" value="F:FMN adenylyltransferase activity"/>
    <property type="evidence" value="ECO:0007669"/>
    <property type="project" value="UniProtKB-UniRule"/>
</dbReference>
<comment type="similarity">
    <text evidence="15">Belongs to the ribF family.</text>
</comment>
<dbReference type="SUPFAM" id="SSF82114">
    <property type="entry name" value="Riboflavin kinase-like"/>
    <property type="match status" value="1"/>
</dbReference>
<evidence type="ECO:0000313" key="17">
    <source>
        <dbReference type="EMBL" id="AMW34695.1"/>
    </source>
</evidence>
<dbReference type="EMBL" id="CP014525">
    <property type="protein sequence ID" value="AMW34695.1"/>
    <property type="molecule type" value="Genomic_DNA"/>
</dbReference>
<comment type="catalytic activity">
    <reaction evidence="14 15">
        <text>FMN + ATP + H(+) = FAD + diphosphate</text>
        <dbReference type="Rhea" id="RHEA:17237"/>
        <dbReference type="ChEBI" id="CHEBI:15378"/>
        <dbReference type="ChEBI" id="CHEBI:30616"/>
        <dbReference type="ChEBI" id="CHEBI:33019"/>
        <dbReference type="ChEBI" id="CHEBI:57692"/>
        <dbReference type="ChEBI" id="CHEBI:58210"/>
        <dbReference type="EC" id="2.7.7.2"/>
    </reaction>
</comment>
<organism evidence="17 18">
    <name type="scientific">Haematospirillum jordaniae</name>
    <dbReference type="NCBI Taxonomy" id="1549855"/>
    <lineage>
        <taxon>Bacteria</taxon>
        <taxon>Pseudomonadati</taxon>
        <taxon>Pseudomonadota</taxon>
        <taxon>Alphaproteobacteria</taxon>
        <taxon>Rhodospirillales</taxon>
        <taxon>Novispirillaceae</taxon>
        <taxon>Haematospirillum</taxon>
    </lineage>
</organism>
<evidence type="ECO:0000256" key="12">
    <source>
        <dbReference type="ARBA" id="ARBA00023268"/>
    </source>
</evidence>
<dbReference type="GO" id="GO:0009231">
    <property type="term" value="P:riboflavin biosynthetic process"/>
    <property type="evidence" value="ECO:0007669"/>
    <property type="project" value="InterPro"/>
</dbReference>
<evidence type="ECO:0000256" key="2">
    <source>
        <dbReference type="ARBA" id="ARBA00004726"/>
    </source>
</evidence>
<dbReference type="InterPro" id="IPR023468">
    <property type="entry name" value="Riboflavin_kinase"/>
</dbReference>
<dbReference type="OrthoDB" id="9803667at2"/>
<dbReference type="GO" id="GO:0009398">
    <property type="term" value="P:FMN biosynthetic process"/>
    <property type="evidence" value="ECO:0007669"/>
    <property type="project" value="UniProtKB-UniRule"/>
</dbReference>
<dbReference type="InterPro" id="IPR015865">
    <property type="entry name" value="Riboflavin_kinase_bac/euk"/>
</dbReference>
<comment type="pathway">
    <text evidence="3 15">Cofactor biosynthesis; FMN biosynthesis; FMN from riboflavin (ATP route): step 1/1.</text>
</comment>
<evidence type="ECO:0000256" key="1">
    <source>
        <dbReference type="ARBA" id="ARBA00002121"/>
    </source>
</evidence>
<dbReference type="FunFam" id="3.40.50.620:FF:000021">
    <property type="entry name" value="Riboflavin biosynthesis protein"/>
    <property type="match status" value="1"/>
</dbReference>
<dbReference type="GO" id="GO:0008531">
    <property type="term" value="F:riboflavin kinase activity"/>
    <property type="evidence" value="ECO:0007669"/>
    <property type="project" value="UniProtKB-UniRule"/>
</dbReference>
<dbReference type="EC" id="2.7.1.26" evidence="15"/>
<sequence>MRLIRHCHEVPPFLRGMVIALGNFDGVHRGHRAVIGAALDQARSMGRAAAVMTFDPHPRRYFRPDLPPFALSSLRQKVRLIGETGVDLLCVLRFGQVLAGLKAEDFVDTVLVRDLGVSGVVVGDDYAFGKGRAGDVTLLRTLASSRGFSVTSVAPVCMPDGTICSSTAVREALSAGDVEGAAAFLGRPWELEGRVCRGQARGRVLGFPTANVDPGARTRPARGVYAVRAGLDHDGETRWYDGVANYGTRPTFGMTGDVLEVHLLDMNRDLYGQRLRVQLLGRIRPEQAFSGPDALKARIAADIDAARIILARGAVNHTA</sequence>
<comment type="function">
    <text evidence="1">Catalyzes the phosphorylation of riboflavin to FMN followed by the adenylation of FMN to FAD.</text>
</comment>
<dbReference type="NCBIfam" id="TIGR00083">
    <property type="entry name" value="ribF"/>
    <property type="match status" value="1"/>
</dbReference>
<keyword evidence="4 15" id="KW-0285">Flavoprotein</keyword>
<dbReference type="AlphaFoldDB" id="A0A143DDA6"/>
<protein>
    <recommendedName>
        <fullName evidence="15">Riboflavin biosynthesis protein</fullName>
    </recommendedName>
    <domain>
        <recommendedName>
            <fullName evidence="15">Riboflavin kinase</fullName>
            <ecNumber evidence="15">2.7.1.26</ecNumber>
        </recommendedName>
        <alternativeName>
            <fullName evidence="15">Flavokinase</fullName>
        </alternativeName>
    </domain>
    <domain>
        <recommendedName>
            <fullName evidence="15">FMN adenylyltransferase</fullName>
            <ecNumber evidence="15">2.7.7.2</ecNumber>
        </recommendedName>
        <alternativeName>
            <fullName evidence="15">FAD pyrophosphorylase</fullName>
        </alternativeName>
        <alternativeName>
            <fullName evidence="15">FAD synthase</fullName>
        </alternativeName>
    </domain>
</protein>
<dbReference type="GO" id="GO:0006747">
    <property type="term" value="P:FAD biosynthetic process"/>
    <property type="evidence" value="ECO:0007669"/>
    <property type="project" value="UniProtKB-UniRule"/>
</dbReference>
<dbReference type="RefSeq" id="WP_066134378.1">
    <property type="nucleotide sequence ID" value="NZ_CP014525.1"/>
</dbReference>
<keyword evidence="11 15" id="KW-0067">ATP-binding</keyword>
<keyword evidence="10 15" id="KW-0274">FAD</keyword>
<accession>A0A143DDA6</accession>
<evidence type="ECO:0000256" key="5">
    <source>
        <dbReference type="ARBA" id="ARBA00022643"/>
    </source>
</evidence>
<dbReference type="SUPFAM" id="SSF52374">
    <property type="entry name" value="Nucleotidylyl transferase"/>
    <property type="match status" value="1"/>
</dbReference>
<keyword evidence="9 15" id="KW-0418">Kinase</keyword>
<proteinExistence type="inferred from homology"/>
<dbReference type="Proteomes" id="UP000076066">
    <property type="component" value="Chromosome"/>
</dbReference>
<dbReference type="GeneID" id="53316574"/>
<feature type="domain" description="Riboflavin kinase" evidence="16">
    <location>
        <begin position="184"/>
        <end position="311"/>
    </location>
</feature>
<dbReference type="GO" id="GO:0005524">
    <property type="term" value="F:ATP binding"/>
    <property type="evidence" value="ECO:0007669"/>
    <property type="project" value="UniProtKB-UniRule"/>
</dbReference>
<evidence type="ECO:0000256" key="8">
    <source>
        <dbReference type="ARBA" id="ARBA00022741"/>
    </source>
</evidence>
<reference evidence="17 18" key="1">
    <citation type="submission" date="2016-02" db="EMBL/GenBank/DDBJ databases">
        <title>Complete Genome of H5569, the type strain of the newly described species Haematospirillium jordaniae.</title>
        <authorList>
            <person name="Nicholson A.C."/>
            <person name="Humrighouse B.W."/>
            <person name="Loparov V."/>
            <person name="McQuiston J.R."/>
        </authorList>
    </citation>
    <scope>NUCLEOTIDE SEQUENCE [LARGE SCALE GENOMIC DNA]</scope>
    <source>
        <strain evidence="17 18">H5569</strain>
    </source>
</reference>
<evidence type="ECO:0000256" key="15">
    <source>
        <dbReference type="PIRNR" id="PIRNR004491"/>
    </source>
</evidence>
<keyword evidence="18" id="KW-1185">Reference proteome</keyword>
<dbReference type="NCBIfam" id="NF004160">
    <property type="entry name" value="PRK05627.1-3"/>
    <property type="match status" value="1"/>
</dbReference>
<dbReference type="PIRSF" id="PIRSF004491">
    <property type="entry name" value="FAD_Synth"/>
    <property type="match status" value="1"/>
</dbReference>
<evidence type="ECO:0000256" key="13">
    <source>
        <dbReference type="ARBA" id="ARBA00047880"/>
    </source>
</evidence>
<keyword evidence="5 15" id="KW-0288">FMN</keyword>
<dbReference type="STRING" id="1549855.AY555_05330"/>
<gene>
    <name evidence="17" type="ORF">AY555_05330</name>
</gene>
<dbReference type="Pfam" id="PF01687">
    <property type="entry name" value="Flavokinase"/>
    <property type="match status" value="1"/>
</dbReference>
<name>A0A143DDA6_9PROT</name>
<dbReference type="Pfam" id="PF06574">
    <property type="entry name" value="FAD_syn"/>
    <property type="match status" value="1"/>
</dbReference>
<comment type="pathway">
    <text evidence="2 15">Cofactor biosynthesis; FAD biosynthesis; FAD from FMN: step 1/1.</text>
</comment>
<dbReference type="Gene3D" id="2.40.30.30">
    <property type="entry name" value="Riboflavin kinase-like"/>
    <property type="match status" value="1"/>
</dbReference>
<keyword evidence="12" id="KW-0511">Multifunctional enzyme</keyword>
<evidence type="ECO:0000256" key="10">
    <source>
        <dbReference type="ARBA" id="ARBA00022827"/>
    </source>
</evidence>
<evidence type="ECO:0000256" key="14">
    <source>
        <dbReference type="ARBA" id="ARBA00049494"/>
    </source>
</evidence>
<evidence type="ECO:0000313" key="18">
    <source>
        <dbReference type="Proteomes" id="UP000076066"/>
    </source>
</evidence>
<dbReference type="KEGG" id="hjo:AY555_05330"/>
<dbReference type="InterPro" id="IPR002606">
    <property type="entry name" value="Riboflavin_kinase_bac"/>
</dbReference>
<dbReference type="PANTHER" id="PTHR22749">
    <property type="entry name" value="RIBOFLAVIN KINASE/FMN ADENYLYLTRANSFERASE"/>
    <property type="match status" value="1"/>
</dbReference>
<dbReference type="EC" id="2.7.7.2" evidence="15"/>
<evidence type="ECO:0000256" key="4">
    <source>
        <dbReference type="ARBA" id="ARBA00022630"/>
    </source>
</evidence>
<dbReference type="CDD" id="cd02064">
    <property type="entry name" value="FAD_synthetase_N"/>
    <property type="match status" value="1"/>
</dbReference>
<evidence type="ECO:0000259" key="16">
    <source>
        <dbReference type="SMART" id="SM00904"/>
    </source>
</evidence>
<evidence type="ECO:0000256" key="9">
    <source>
        <dbReference type="ARBA" id="ARBA00022777"/>
    </source>
</evidence>